<dbReference type="AlphaFoldDB" id="A0A3B0KCA7"/>
<dbReference type="OMA" id="ELAGQHW"/>
<dbReference type="EMBL" id="OUUW01000007">
    <property type="protein sequence ID" value="SPP82641.1"/>
    <property type="molecule type" value="Genomic_DNA"/>
</dbReference>
<reference evidence="3" key="1">
    <citation type="submission" date="2018-01" db="EMBL/GenBank/DDBJ databases">
        <authorList>
            <person name="Alioto T."/>
            <person name="Alioto T."/>
        </authorList>
    </citation>
    <scope>NUCLEOTIDE SEQUENCE [LARGE SCALE GENOMIC DNA]</scope>
</reference>
<evidence type="ECO:0000313" key="3">
    <source>
        <dbReference type="Proteomes" id="UP000268350"/>
    </source>
</evidence>
<keyword evidence="1" id="KW-0732">Signal</keyword>
<protein>
    <submittedName>
        <fullName evidence="2">Uncharacterized protein</fullName>
    </submittedName>
</protein>
<dbReference type="Proteomes" id="UP000268350">
    <property type="component" value="Unassembled WGS sequence"/>
</dbReference>
<accession>A0A3B0KCA7</accession>
<evidence type="ECO:0000313" key="2">
    <source>
        <dbReference type="EMBL" id="SPP82641.1"/>
    </source>
</evidence>
<proteinExistence type="predicted"/>
<feature type="chain" id="PRO_5017376086" evidence="1">
    <location>
        <begin position="23"/>
        <end position="125"/>
    </location>
</feature>
<gene>
    <name evidence="2" type="ORF">DGUA_6G017370</name>
</gene>
<organism evidence="2 3">
    <name type="scientific">Drosophila guanche</name>
    <name type="common">Fruit fly</name>
    <dbReference type="NCBI Taxonomy" id="7266"/>
    <lineage>
        <taxon>Eukaryota</taxon>
        <taxon>Metazoa</taxon>
        <taxon>Ecdysozoa</taxon>
        <taxon>Arthropoda</taxon>
        <taxon>Hexapoda</taxon>
        <taxon>Insecta</taxon>
        <taxon>Pterygota</taxon>
        <taxon>Neoptera</taxon>
        <taxon>Endopterygota</taxon>
        <taxon>Diptera</taxon>
        <taxon>Brachycera</taxon>
        <taxon>Muscomorpha</taxon>
        <taxon>Ephydroidea</taxon>
        <taxon>Drosophilidae</taxon>
        <taxon>Drosophila</taxon>
        <taxon>Sophophora</taxon>
    </lineage>
</organism>
<dbReference type="OrthoDB" id="7826482at2759"/>
<keyword evidence="3" id="KW-1185">Reference proteome</keyword>
<feature type="signal peptide" evidence="1">
    <location>
        <begin position="1"/>
        <end position="22"/>
    </location>
</feature>
<name>A0A3B0KCA7_DROGU</name>
<sequence>MSHASWIVFCVCAALLLGPTFGQDPAVNLAIQWAKDTSIHIRMVIEEKLPNTARAQAEGMEIADTFDLGLGHCNAELISSRNITQHKVCVNALAAGAYASLDRVAGQQWAIYGASSGASRIGLFW</sequence>
<evidence type="ECO:0000256" key="1">
    <source>
        <dbReference type="SAM" id="SignalP"/>
    </source>
</evidence>